<reference evidence="1" key="1">
    <citation type="submission" date="2022-01" db="EMBL/GenBank/DDBJ databases">
        <title>Genome-Based Taxonomic Classification of the Phylum Actinobacteria.</title>
        <authorList>
            <person name="Gao Y."/>
        </authorList>
    </citation>
    <scope>NUCLEOTIDE SEQUENCE</scope>
    <source>
        <strain evidence="1">KLBMP 8922</strain>
    </source>
</reference>
<dbReference type="SUPFAM" id="SSF69322">
    <property type="entry name" value="Tricorn protease domain 2"/>
    <property type="match status" value="1"/>
</dbReference>
<dbReference type="AlphaFoldDB" id="A0AA41Q6C7"/>
<gene>
    <name evidence="1" type="ORF">LZ495_34730</name>
</gene>
<proteinExistence type="predicted"/>
<name>A0AA41Q6C7_9ACTN</name>
<dbReference type="Proteomes" id="UP001165378">
    <property type="component" value="Unassembled WGS sequence"/>
</dbReference>
<dbReference type="EMBL" id="JAKFHA010000033">
    <property type="protein sequence ID" value="MCF2532343.1"/>
    <property type="molecule type" value="Genomic_DNA"/>
</dbReference>
<organism evidence="1 2">
    <name type="scientific">Yinghuangia soli</name>
    <dbReference type="NCBI Taxonomy" id="2908204"/>
    <lineage>
        <taxon>Bacteria</taxon>
        <taxon>Bacillati</taxon>
        <taxon>Actinomycetota</taxon>
        <taxon>Actinomycetes</taxon>
        <taxon>Kitasatosporales</taxon>
        <taxon>Streptomycetaceae</taxon>
        <taxon>Yinghuangia</taxon>
    </lineage>
</organism>
<accession>A0AA41Q6C7</accession>
<protein>
    <submittedName>
        <fullName evidence="1">Uncharacterized protein</fullName>
    </submittedName>
</protein>
<keyword evidence="2" id="KW-1185">Reference proteome</keyword>
<evidence type="ECO:0000313" key="1">
    <source>
        <dbReference type="EMBL" id="MCF2532343.1"/>
    </source>
</evidence>
<evidence type="ECO:0000313" key="2">
    <source>
        <dbReference type="Proteomes" id="UP001165378"/>
    </source>
</evidence>
<comment type="caution">
    <text evidence="1">The sequence shown here is derived from an EMBL/GenBank/DDBJ whole genome shotgun (WGS) entry which is preliminary data.</text>
</comment>
<dbReference type="RefSeq" id="WP_235057123.1">
    <property type="nucleotide sequence ID" value="NZ_JAKFHA010000033.1"/>
</dbReference>
<sequence>MTDSFRIDRILGARPFAEVGEPSLAIDDENRRVIAVAGAYVAKTGTDHFPRIAPVAVYGTDDLACRALLYARYPVHAMAFHPTLPLLAVGAGDYDGGYFFEGELLLLDLETGSTTSLIEHWSGRQVLGLQWLSGPNRTIFGSVTFGGLGR</sequence>